<dbReference type="PANTHER" id="PTHR12894:SF49">
    <property type="entry name" value="VAM6_VPS39-LIKE PROTEIN"/>
    <property type="match status" value="1"/>
</dbReference>
<dbReference type="Pfam" id="PF10366">
    <property type="entry name" value="Vps39_1"/>
    <property type="match status" value="1"/>
</dbReference>
<feature type="domain" description="Vacuolar sorting protein 39/Transforming growth factor beta receptor-associated" evidence="4">
    <location>
        <begin position="62"/>
        <end position="171"/>
    </location>
</feature>
<evidence type="ECO:0000259" key="4">
    <source>
        <dbReference type="Pfam" id="PF10366"/>
    </source>
</evidence>
<keyword evidence="6" id="KW-1185">Reference proteome</keyword>
<gene>
    <name evidence="5" type="ORF">DILT_LOCUS17553</name>
</gene>
<dbReference type="GO" id="GO:0016020">
    <property type="term" value="C:membrane"/>
    <property type="evidence" value="ECO:0007669"/>
    <property type="project" value="TreeGrafter"/>
</dbReference>
<dbReference type="InterPro" id="IPR019452">
    <property type="entry name" value="VPS39/TGF_beta_rcpt-assoc_1"/>
</dbReference>
<dbReference type="GO" id="GO:0034058">
    <property type="term" value="P:endosomal vesicle fusion"/>
    <property type="evidence" value="ECO:0007669"/>
    <property type="project" value="TreeGrafter"/>
</dbReference>
<organism evidence="5 6">
    <name type="scientific">Dibothriocephalus latus</name>
    <name type="common">Fish tapeworm</name>
    <name type="synonym">Diphyllobothrium latum</name>
    <dbReference type="NCBI Taxonomy" id="60516"/>
    <lineage>
        <taxon>Eukaryota</taxon>
        <taxon>Metazoa</taxon>
        <taxon>Spiralia</taxon>
        <taxon>Lophotrochozoa</taxon>
        <taxon>Platyhelminthes</taxon>
        <taxon>Cestoda</taxon>
        <taxon>Eucestoda</taxon>
        <taxon>Diphyllobothriidea</taxon>
        <taxon>Diphyllobothriidae</taxon>
        <taxon>Dibothriocephalus</taxon>
    </lineage>
</organism>
<dbReference type="GO" id="GO:0006914">
    <property type="term" value="P:autophagy"/>
    <property type="evidence" value="ECO:0007669"/>
    <property type="project" value="TreeGrafter"/>
</dbReference>
<dbReference type="EMBL" id="UYRU01092667">
    <property type="protein sequence ID" value="VDN38223.1"/>
    <property type="molecule type" value="Genomic_DNA"/>
</dbReference>
<proteinExistence type="inferred from homology"/>
<feature type="non-terminal residue" evidence="5">
    <location>
        <position position="198"/>
    </location>
</feature>
<reference evidence="5 6" key="1">
    <citation type="submission" date="2018-11" db="EMBL/GenBank/DDBJ databases">
        <authorList>
            <consortium name="Pathogen Informatics"/>
        </authorList>
    </citation>
    <scope>NUCLEOTIDE SEQUENCE [LARGE SCALE GENOMIC DNA]</scope>
</reference>
<dbReference type="InterPro" id="IPR032914">
    <property type="entry name" value="Vam6/VPS39/TRAP1"/>
</dbReference>
<evidence type="ECO:0000313" key="6">
    <source>
        <dbReference type="Proteomes" id="UP000281553"/>
    </source>
</evidence>
<name>A0A3P7NMD5_DIBLA</name>
<sequence>MLLEPLITYLVRWRNRLRASTPSSSVNSSNVDSVAKPDNGQLFLHQFFGSRLVSRLSLLQLVDTCLLKCYLVTNIARVGPLLRQENYCHLEEAERVLTLNQRYTDLVTMYRTRGFHQQALRVLTNIALGTAETEKTRPSDDVQSPDLIVAYLKDLDPANFELVAQFGDWIMNKHPRAWMSIFVAWERELRRKLLSAAP</sequence>
<dbReference type="OrthoDB" id="5325112at2759"/>
<keyword evidence="2" id="KW-0472">Membrane</keyword>
<dbReference type="AlphaFoldDB" id="A0A3P7NMD5"/>
<evidence type="ECO:0000256" key="2">
    <source>
        <dbReference type="ARBA" id="ARBA00023136"/>
    </source>
</evidence>
<dbReference type="GO" id="GO:0012505">
    <property type="term" value="C:endomembrane system"/>
    <property type="evidence" value="ECO:0007669"/>
    <property type="project" value="UniProtKB-SubCell"/>
</dbReference>
<evidence type="ECO:0000256" key="1">
    <source>
        <dbReference type="ARBA" id="ARBA00004184"/>
    </source>
</evidence>
<comment type="similarity">
    <text evidence="3">Belongs to the VAM6/VPS39 family.</text>
</comment>
<protein>
    <recommendedName>
        <fullName evidence="4">Vacuolar sorting protein 39/Transforming growth factor beta receptor-associated domain-containing protein</fullName>
    </recommendedName>
</protein>
<dbReference type="PANTHER" id="PTHR12894">
    <property type="entry name" value="CNH DOMAIN CONTAINING"/>
    <property type="match status" value="1"/>
</dbReference>
<dbReference type="GO" id="GO:0005737">
    <property type="term" value="C:cytoplasm"/>
    <property type="evidence" value="ECO:0007669"/>
    <property type="project" value="TreeGrafter"/>
</dbReference>
<accession>A0A3P7NMD5</accession>
<dbReference type="Proteomes" id="UP000281553">
    <property type="component" value="Unassembled WGS sequence"/>
</dbReference>
<evidence type="ECO:0000256" key="3">
    <source>
        <dbReference type="ARBA" id="ARBA00038201"/>
    </source>
</evidence>
<comment type="subcellular location">
    <subcellularLocation>
        <location evidence="1">Endomembrane system</location>
        <topology evidence="1">Peripheral membrane protein</topology>
    </subcellularLocation>
</comment>
<evidence type="ECO:0000313" key="5">
    <source>
        <dbReference type="EMBL" id="VDN38223.1"/>
    </source>
</evidence>